<proteinExistence type="predicted"/>
<dbReference type="VEuPathDB" id="PlasmoDB:PGSY75_0608900"/>
<feature type="transmembrane region" description="Helical" evidence="1">
    <location>
        <begin position="935"/>
        <end position="958"/>
    </location>
</feature>
<evidence type="ECO:0000256" key="1">
    <source>
        <dbReference type="SAM" id="Phobius"/>
    </source>
</evidence>
<dbReference type="AlphaFoldDB" id="A0A151LRG2"/>
<comment type="caution">
    <text evidence="2">The sequence shown here is derived from an EMBL/GenBank/DDBJ whole genome shotgun (WGS) entry which is preliminary data.</text>
</comment>
<reference evidence="2 3" key="1">
    <citation type="journal article" date="2016" name="Nat. Commun.">
        <title>Genomes of cryptic chimpanzee Plasmodium species reveal key evolutionary events leading to human malaria.</title>
        <authorList>
            <person name="Sundararaman S.A."/>
            <person name="Plenderleith L.J."/>
            <person name="Liu W."/>
            <person name="Loy D.E."/>
            <person name="Learn G.H."/>
            <person name="Li Y."/>
            <person name="Shaw K.S."/>
            <person name="Ayouba A."/>
            <person name="Peeters M."/>
            <person name="Speede S."/>
            <person name="Shaw G.M."/>
            <person name="Bushman F.D."/>
            <person name="Brisson D."/>
            <person name="Rayner J.C."/>
            <person name="Sharp P.M."/>
            <person name="Hahn B.H."/>
        </authorList>
    </citation>
    <scope>NUCLEOTIDE SEQUENCE [LARGE SCALE GENOMIC DNA]</scope>
    <source>
        <strain evidence="2 3">SY75</strain>
    </source>
</reference>
<keyword evidence="1" id="KW-0812">Transmembrane</keyword>
<dbReference type="GeneID" id="29775278"/>
<feature type="transmembrane region" description="Helical" evidence="1">
    <location>
        <begin position="900"/>
        <end position="923"/>
    </location>
</feature>
<evidence type="ECO:0000313" key="3">
    <source>
        <dbReference type="Proteomes" id="UP000076004"/>
    </source>
</evidence>
<dbReference type="VEuPathDB" id="PlasmoDB:PGABG01_0607600"/>
<accession>A0A151LRG2</accession>
<evidence type="ECO:0000313" key="2">
    <source>
        <dbReference type="EMBL" id="KYO01786.1"/>
    </source>
</evidence>
<keyword evidence="1" id="KW-0472">Membrane</keyword>
<protein>
    <submittedName>
        <fullName evidence="2">Uncharacterized protein</fullName>
    </submittedName>
</protein>
<dbReference type="KEGG" id="pgab:PGSY75_0608900"/>
<dbReference type="EMBL" id="LVLB01000007">
    <property type="protein sequence ID" value="KYO01786.1"/>
    <property type="molecule type" value="Genomic_DNA"/>
</dbReference>
<name>A0A151LRG2_9APIC</name>
<feature type="transmembrane region" description="Helical" evidence="1">
    <location>
        <begin position="871"/>
        <end position="888"/>
    </location>
</feature>
<sequence length="980" mass="118576">MNYDICDSFENKKKPSSYLLETNEVKKLMINEGEDMNNFIIKNKIDLTKEKNENIKNMKRLILKHPDIFVKTSIVSRELKKNIEENEHIFDDIKKCYEYMKGIFESDEFVEYVKELKYVCDNKNVDNIHIDDNNNNNVDNIHLDDNNNNNVDVIHIDHKIEFFYDNINNSSDSNDFLNNIRFILYIPFMLYKNNEKNNFKVCMEYIKMSIYINMFLNKYYKYMNNKNIDLLNYLKSYQKSVMKHVEKIKENIYNVIMKCDSIETLKECLLYICVVYDYYKLYKEKDDDIDSIKNVEINVDKKNVLNNNMCDYKNIYVNDKKYNIKTTEYNNEYIKNTFLMIKHYNIIISAKEYIEKHTNNMNDYINLYDIINFFQTQISKLKNIYELIFSDMDNYLYKHIIYIYYFCFCLINIKIKNNNFVTLDAFHSMKKNDLYILNKMNQHVLNNKKSNDHINNYYNDHINNYYNDHDLLHSEDYMQNIKNISYGCQSGEQNFFFNTSGLVQTKDENVEVKENKNENINNINNINNIYNIYNIYMPNNKINEQKSCNTFHADIPFNNIKYPFVNINSCIFNYMHYHVILKESKEINGIDLISDTYECDEEGANNNKKYIYSNINKSSNHYSKDEHANNVSKKKKKKKSNTSYLDYHINEKSNMFGTYSYENKDVLKNHNNFINILYEEERKKKKKIKKANYNNEENHYRCKYNEIKKKCLNEYISIQNIISNYKIKESILNLFEYRKKVEKNKSYESKIYEQLDVSIIFPNILNKLFLVYINNFLQKNNFFFLQNVLLLFSDIQTKIQNKKTTINDTKQIINILYEHIKDEKNRLNHIYHDDFFSFINFNKLNQEKQNNIKINIDIFKDNIYMEKISTYYKYPFLITYFYNLLFLLKNIKCYIDKSLSYIIINLFEYSYKHLIHTIILIFIRNQNIFFTSSVLQYILQFFFLLIFPFSFYFLSCIFKSDFTSTTEKIFKVLSSYGTSI</sequence>
<dbReference type="Proteomes" id="UP000076004">
    <property type="component" value="Unassembled WGS sequence"/>
</dbReference>
<organism evidence="2 3">
    <name type="scientific">Plasmodium gaboni</name>
    <dbReference type="NCBI Taxonomy" id="647221"/>
    <lineage>
        <taxon>Eukaryota</taxon>
        <taxon>Sar</taxon>
        <taxon>Alveolata</taxon>
        <taxon>Apicomplexa</taxon>
        <taxon>Aconoidasida</taxon>
        <taxon>Haemosporida</taxon>
        <taxon>Plasmodiidae</taxon>
        <taxon>Plasmodium</taxon>
        <taxon>Plasmodium (Laverania)</taxon>
    </lineage>
</organism>
<keyword evidence="1" id="KW-1133">Transmembrane helix</keyword>
<dbReference type="RefSeq" id="XP_018642725.1">
    <property type="nucleotide sequence ID" value="XM_018784671.1"/>
</dbReference>
<gene>
    <name evidence="2" type="ORF">PGSY75_0608900</name>
</gene>